<evidence type="ECO:0008006" key="3">
    <source>
        <dbReference type="Google" id="ProtNLM"/>
    </source>
</evidence>
<organism evidence="1 2">
    <name type="scientific">Methanospirillum purgamenti</name>
    <dbReference type="NCBI Taxonomy" id="2834276"/>
    <lineage>
        <taxon>Archaea</taxon>
        <taxon>Methanobacteriati</taxon>
        <taxon>Methanobacteriota</taxon>
        <taxon>Stenosarchaea group</taxon>
        <taxon>Methanomicrobia</taxon>
        <taxon>Methanomicrobiales</taxon>
        <taxon>Methanospirillaceae</taxon>
        <taxon>Methanospirillum</taxon>
    </lineage>
</organism>
<evidence type="ECO:0000313" key="1">
    <source>
        <dbReference type="EMBL" id="QVV88540.1"/>
    </source>
</evidence>
<proteinExistence type="predicted"/>
<dbReference type="SUPFAM" id="SSF56281">
    <property type="entry name" value="Metallo-hydrolase/oxidoreductase"/>
    <property type="match status" value="1"/>
</dbReference>
<keyword evidence="2" id="KW-1185">Reference proteome</keyword>
<dbReference type="KEGG" id="mrtj:KHC33_14625"/>
<protein>
    <recommendedName>
        <fullName evidence="3">MBL fold metallo-hydrolase</fullName>
    </recommendedName>
</protein>
<gene>
    <name evidence="1" type="ORF">KHC33_14625</name>
</gene>
<dbReference type="Proteomes" id="UP000680656">
    <property type="component" value="Chromosome"/>
</dbReference>
<dbReference type="Gene3D" id="3.60.15.10">
    <property type="entry name" value="Ribonuclease Z/Hydroxyacylglutathione hydrolase-like"/>
    <property type="match status" value="1"/>
</dbReference>
<reference evidence="1 2" key="1">
    <citation type="submission" date="2021-05" db="EMBL/GenBank/DDBJ databases">
        <title>A novel Methanospirillum isolate from a pyrite-forming mixed culture.</title>
        <authorList>
            <person name="Bunk B."/>
            <person name="Sproer C."/>
            <person name="Spring S."/>
            <person name="Pester M."/>
        </authorList>
    </citation>
    <scope>NUCLEOTIDE SEQUENCE [LARGE SCALE GENOMIC DNA]</scope>
    <source>
        <strain evidence="1 2">J.3.6.1-F.2.7.3</strain>
    </source>
</reference>
<dbReference type="PANTHER" id="PTHR30619:SF1">
    <property type="entry name" value="RECOMBINATION PROTEIN 2"/>
    <property type="match status" value="1"/>
</dbReference>
<evidence type="ECO:0000313" key="2">
    <source>
        <dbReference type="Proteomes" id="UP000680656"/>
    </source>
</evidence>
<sequence length="282" mass="30822">MVKCHNPYLFVVIFLILLSSFAYGEETKIHVIDVGTGDAVLIENNDSYILIDAGPERNTTASYLIGHNITDISLLLVSGISSEKTGGILEVMNRTKVHEYRDYGKSDLPYYNRITSHIRNESIPHTPLLSGEVIPFGNEGKIEVIPEIIQDATQTRDAIIKITVGKISTLLLSQNPNPQINITDPIQIIRVADHGSRDGYNARFIQSIQPEVAIISIGRETEGPNKATTMGLEAFGAEIYRTDIKGTILITTDGEKYIMGSSRSSPGGSISLVSVIETRPPG</sequence>
<dbReference type="AlphaFoldDB" id="A0A8E7AXE6"/>
<dbReference type="EMBL" id="CP075546">
    <property type="protein sequence ID" value="QVV88540.1"/>
    <property type="molecule type" value="Genomic_DNA"/>
</dbReference>
<dbReference type="GeneID" id="65098443"/>
<dbReference type="PANTHER" id="PTHR30619">
    <property type="entry name" value="DNA INTERNALIZATION/COMPETENCE PROTEIN COMEC/REC2"/>
    <property type="match status" value="1"/>
</dbReference>
<dbReference type="InterPro" id="IPR052159">
    <property type="entry name" value="Competence_DNA_uptake"/>
</dbReference>
<dbReference type="InterPro" id="IPR036866">
    <property type="entry name" value="RibonucZ/Hydroxyglut_hydro"/>
</dbReference>
<accession>A0A8E7AXE6</accession>
<dbReference type="RefSeq" id="WP_214419349.1">
    <property type="nucleotide sequence ID" value="NZ_CP075546.1"/>
</dbReference>
<name>A0A8E7AXE6_9EURY</name>